<feature type="region of interest" description="Disordered" evidence="1">
    <location>
        <begin position="298"/>
        <end position="320"/>
    </location>
</feature>
<dbReference type="Pfam" id="PF04101">
    <property type="entry name" value="Glyco_tran_28_C"/>
    <property type="match status" value="1"/>
</dbReference>
<keyword evidence="3" id="KW-0808">Transferase</keyword>
<dbReference type="RefSeq" id="WP_115921449.1">
    <property type="nucleotide sequence ID" value="NZ_QTUA01000001.1"/>
</dbReference>
<name>A0A3D9UX00_9MICO</name>
<dbReference type="EMBL" id="QTUA01000001">
    <property type="protein sequence ID" value="REF29321.1"/>
    <property type="molecule type" value="Genomic_DNA"/>
</dbReference>
<comment type="caution">
    <text evidence="3">The sequence shown here is derived from an EMBL/GenBank/DDBJ whole genome shotgun (WGS) entry which is preliminary data.</text>
</comment>
<dbReference type="AlphaFoldDB" id="A0A3D9UX00"/>
<evidence type="ECO:0000259" key="2">
    <source>
        <dbReference type="Pfam" id="PF04101"/>
    </source>
</evidence>
<feature type="domain" description="Glycosyl transferase family 28 C-terminal" evidence="2">
    <location>
        <begin position="220"/>
        <end position="269"/>
    </location>
</feature>
<reference evidence="3 4" key="1">
    <citation type="submission" date="2018-08" db="EMBL/GenBank/DDBJ databases">
        <title>Sequencing the genomes of 1000 actinobacteria strains.</title>
        <authorList>
            <person name="Klenk H.-P."/>
        </authorList>
    </citation>
    <scope>NUCLEOTIDE SEQUENCE [LARGE SCALE GENOMIC DNA]</scope>
    <source>
        <strain evidence="3 4">DSM 22967</strain>
    </source>
</reference>
<dbReference type="GO" id="GO:0016758">
    <property type="term" value="F:hexosyltransferase activity"/>
    <property type="evidence" value="ECO:0007669"/>
    <property type="project" value="InterPro"/>
</dbReference>
<dbReference type="SUPFAM" id="SSF53756">
    <property type="entry name" value="UDP-Glycosyltransferase/glycogen phosphorylase"/>
    <property type="match status" value="1"/>
</dbReference>
<gene>
    <name evidence="3" type="ORF">DFJ65_0256</name>
</gene>
<protein>
    <submittedName>
        <fullName evidence="3">Glycosyl transferase family 28</fullName>
    </submittedName>
</protein>
<dbReference type="Gene3D" id="3.40.50.2000">
    <property type="entry name" value="Glycogen Phosphorylase B"/>
    <property type="match status" value="1"/>
</dbReference>
<dbReference type="InterPro" id="IPR007235">
    <property type="entry name" value="Glyco_trans_28_C"/>
</dbReference>
<proteinExistence type="predicted"/>
<evidence type="ECO:0000313" key="4">
    <source>
        <dbReference type="Proteomes" id="UP000256253"/>
    </source>
</evidence>
<organism evidence="3 4">
    <name type="scientific">Calidifontibacter indicus</name>
    <dbReference type="NCBI Taxonomy" id="419650"/>
    <lineage>
        <taxon>Bacteria</taxon>
        <taxon>Bacillati</taxon>
        <taxon>Actinomycetota</taxon>
        <taxon>Actinomycetes</taxon>
        <taxon>Micrococcales</taxon>
        <taxon>Dermacoccaceae</taxon>
        <taxon>Calidifontibacter</taxon>
    </lineage>
</organism>
<evidence type="ECO:0000256" key="1">
    <source>
        <dbReference type="SAM" id="MobiDB-lite"/>
    </source>
</evidence>
<sequence length="320" mass="34906">MIGWYVHHHGGGHLRRLQAIRPHLRHHDVTVLSSLRRPDDWQGDWVHLPMDLGADADPTAHGALHWAPTGVPGYRERMRLIAAWVAQHDPALFMVDVSVEVTALVRLLGVRTATVVMPGDRSDRPHRTGYDLADLLIGPWPAGAHRLPAGPAERVVAVGAISMFDGGRRPPLEPVPGRVLVLNGLGDGPSLADIDKIRQRVGGEWIVRGGRGERSTDLWADLTSAEVVVTHAGQNAVADVAAARRPAVVVAAERPHEEQVATVRALRRAGLGVPLESWPDLDRWPDLLEQARRRGAEGWDRWNPGNGAQRAADAIEDAAR</sequence>
<keyword evidence="4" id="KW-1185">Reference proteome</keyword>
<dbReference type="Proteomes" id="UP000256253">
    <property type="component" value="Unassembled WGS sequence"/>
</dbReference>
<dbReference type="OrthoDB" id="9809594at2"/>
<accession>A0A3D9UX00</accession>
<evidence type="ECO:0000313" key="3">
    <source>
        <dbReference type="EMBL" id="REF29321.1"/>
    </source>
</evidence>